<organism evidence="1 2">
    <name type="scientific">Tritrichomonas musculus</name>
    <dbReference type="NCBI Taxonomy" id="1915356"/>
    <lineage>
        <taxon>Eukaryota</taxon>
        <taxon>Metamonada</taxon>
        <taxon>Parabasalia</taxon>
        <taxon>Tritrichomonadida</taxon>
        <taxon>Tritrichomonadidae</taxon>
        <taxon>Tritrichomonas</taxon>
    </lineage>
</organism>
<proteinExistence type="predicted"/>
<dbReference type="EMBL" id="JAPFFF010000016">
    <property type="protein sequence ID" value="KAK8865330.1"/>
    <property type="molecule type" value="Genomic_DNA"/>
</dbReference>
<evidence type="ECO:0008006" key="3">
    <source>
        <dbReference type="Google" id="ProtNLM"/>
    </source>
</evidence>
<gene>
    <name evidence="1" type="ORF">M9Y10_010871</name>
</gene>
<dbReference type="Proteomes" id="UP001470230">
    <property type="component" value="Unassembled WGS sequence"/>
</dbReference>
<keyword evidence="2" id="KW-1185">Reference proteome</keyword>
<sequence>MVSAQEIKDILINKRGSGGTSPSQIIQALLVNPSIKKEHLILITDGRVKSSLISKSDKLIQQSNIQFKYVTTYIIGSRGDLSVCAPFARGCGSKTIEIKSETQRREIYGANEKDFNSLNDIDSINNADQFTKRFDELFNATKQKMIGTDGDPQLKAKYERMNERICRSGPVDSDISRKITALIRMASGAIMNVFDSDQITAMNFQLLR</sequence>
<accession>A0ABR2ILZ7</accession>
<evidence type="ECO:0000313" key="2">
    <source>
        <dbReference type="Proteomes" id="UP001470230"/>
    </source>
</evidence>
<evidence type="ECO:0000313" key="1">
    <source>
        <dbReference type="EMBL" id="KAK8865330.1"/>
    </source>
</evidence>
<comment type="caution">
    <text evidence="1">The sequence shown here is derived from an EMBL/GenBank/DDBJ whole genome shotgun (WGS) entry which is preliminary data.</text>
</comment>
<name>A0ABR2ILZ7_9EUKA</name>
<reference evidence="1 2" key="1">
    <citation type="submission" date="2024-04" db="EMBL/GenBank/DDBJ databases">
        <title>Tritrichomonas musculus Genome.</title>
        <authorList>
            <person name="Alves-Ferreira E."/>
            <person name="Grigg M."/>
            <person name="Lorenzi H."/>
            <person name="Galac M."/>
        </authorList>
    </citation>
    <scope>NUCLEOTIDE SEQUENCE [LARGE SCALE GENOMIC DNA]</scope>
    <source>
        <strain evidence="1 2">EAF2021</strain>
    </source>
</reference>
<protein>
    <recommendedName>
        <fullName evidence="3">VWFA domain-containing protein</fullName>
    </recommendedName>
</protein>